<dbReference type="InterPro" id="IPR052912">
    <property type="entry name" value="UPF0111_domain"/>
</dbReference>
<dbReference type="EMBL" id="JACRUO010000001">
    <property type="protein sequence ID" value="MBD3689441.1"/>
    <property type="molecule type" value="Genomic_DNA"/>
</dbReference>
<name>A0A8I0GCF0_9ACTO</name>
<organism evidence="3 4">
    <name type="scientific">Nanchangia anserum</name>
    <dbReference type="NCBI Taxonomy" id="2692125"/>
    <lineage>
        <taxon>Bacteria</taxon>
        <taxon>Bacillati</taxon>
        <taxon>Actinomycetota</taxon>
        <taxon>Actinomycetes</taxon>
        <taxon>Actinomycetales</taxon>
        <taxon>Actinomycetaceae</taxon>
        <taxon>Nanchangia</taxon>
    </lineage>
</organism>
<gene>
    <name evidence="3" type="ORF">H8R10_04245</name>
</gene>
<feature type="coiled-coil region" evidence="2">
    <location>
        <begin position="132"/>
        <end position="194"/>
    </location>
</feature>
<dbReference type="InterPro" id="IPR038078">
    <property type="entry name" value="PhoU-like_sf"/>
</dbReference>
<accession>A0A8I0GCF0</accession>
<dbReference type="PANTHER" id="PTHR37298:SF1">
    <property type="entry name" value="UPF0111 PROTEIN YKAA"/>
    <property type="match status" value="1"/>
</dbReference>
<keyword evidence="2" id="KW-0175">Coiled coil</keyword>
<dbReference type="Gene3D" id="1.20.58.220">
    <property type="entry name" value="Phosphate transport system protein phou homolog 2, domain 2"/>
    <property type="match status" value="1"/>
</dbReference>
<dbReference type="RefSeq" id="WP_191071487.1">
    <property type="nucleotide sequence ID" value="NZ_CP060506.1"/>
</dbReference>
<evidence type="ECO:0000313" key="4">
    <source>
        <dbReference type="Proteomes" id="UP000627538"/>
    </source>
</evidence>
<evidence type="ECO:0000313" key="3">
    <source>
        <dbReference type="EMBL" id="MBD3689441.1"/>
    </source>
</evidence>
<dbReference type="PANTHER" id="PTHR37298">
    <property type="entry name" value="UPF0111 PROTEIN YKAA"/>
    <property type="match status" value="1"/>
</dbReference>
<comment type="similarity">
    <text evidence="1">Belongs to the UPF0111 family.</text>
</comment>
<dbReference type="InterPro" id="IPR018445">
    <property type="entry name" value="Put_Phosphate_transp_reg"/>
</dbReference>
<keyword evidence="4" id="KW-1185">Reference proteome</keyword>
<proteinExistence type="inferred from homology"/>
<dbReference type="AlphaFoldDB" id="A0A8I0GCF0"/>
<reference evidence="3 4" key="1">
    <citation type="submission" date="2020-08" db="EMBL/GenBank/DDBJ databases">
        <title>Winkia gen. nov., sp. nov., isolated from faeces of the Anser albifrons in China.</title>
        <authorList>
            <person name="Liu Q."/>
        </authorList>
    </citation>
    <scope>NUCLEOTIDE SEQUENCE [LARGE SCALE GENOMIC DNA]</scope>
    <source>
        <strain evidence="3 4">C62</strain>
    </source>
</reference>
<evidence type="ECO:0000256" key="2">
    <source>
        <dbReference type="SAM" id="Coils"/>
    </source>
</evidence>
<protein>
    <submittedName>
        <fullName evidence="3">DUF47 family protein</fullName>
    </submittedName>
</protein>
<evidence type="ECO:0000256" key="1">
    <source>
        <dbReference type="ARBA" id="ARBA00008591"/>
    </source>
</evidence>
<sequence>MILRRKGPKEDFYDLFTQAGNNLLEGTKLLAQTVSAPEPDRAEHRNALHDVEHRNDEITHTVARMLDQTFVTPMDRDDISLLASTLDDCLDLIDEVADIIVLYKIAEIPSRVTQQVEILQQCAELTAEAMPKLKTLKNLKSFTVEINRLENEGDKAYRKMLAELFETESDPIAVIKLKDIIESLEAAIDRFETLANTVETVYLKES</sequence>
<dbReference type="Pfam" id="PF01865">
    <property type="entry name" value="PhoU_div"/>
    <property type="match status" value="1"/>
</dbReference>
<dbReference type="Proteomes" id="UP000627538">
    <property type="component" value="Unassembled WGS sequence"/>
</dbReference>
<comment type="caution">
    <text evidence="3">The sequence shown here is derived from an EMBL/GenBank/DDBJ whole genome shotgun (WGS) entry which is preliminary data.</text>
</comment>